<dbReference type="NCBIfam" id="NF005105">
    <property type="entry name" value="PRK06545.1-3"/>
    <property type="match status" value="1"/>
</dbReference>
<dbReference type="InterPro" id="IPR036291">
    <property type="entry name" value="NAD(P)-bd_dom_sf"/>
</dbReference>
<reference evidence="6" key="1">
    <citation type="journal article" date="2019" name="Int. J. Syst. Evol. Microbiol.">
        <title>The Global Catalogue of Microorganisms (GCM) 10K type strain sequencing project: providing services to taxonomists for standard genome sequencing and annotation.</title>
        <authorList>
            <consortium name="The Broad Institute Genomics Platform"/>
            <consortium name="The Broad Institute Genome Sequencing Center for Infectious Disease"/>
            <person name="Wu L."/>
            <person name="Ma J."/>
        </authorList>
    </citation>
    <scope>NUCLEOTIDE SEQUENCE [LARGE SCALE GENOMIC DNA]</scope>
    <source>
        <strain evidence="6">CCUG 63287</strain>
    </source>
</reference>
<dbReference type="InterPro" id="IPR046826">
    <property type="entry name" value="PDH_N"/>
</dbReference>
<dbReference type="SUPFAM" id="SSF48179">
    <property type="entry name" value="6-phosphogluconate dehydrogenase C-terminal domain-like"/>
    <property type="match status" value="1"/>
</dbReference>
<organism evidence="5 6">
    <name type="scientific">Lactococcus nasutitermitis</name>
    <dbReference type="NCBI Taxonomy" id="1652957"/>
    <lineage>
        <taxon>Bacteria</taxon>
        <taxon>Bacillati</taxon>
        <taxon>Bacillota</taxon>
        <taxon>Bacilli</taxon>
        <taxon>Lactobacillales</taxon>
        <taxon>Streptococcaceae</taxon>
        <taxon>Lactococcus</taxon>
    </lineage>
</organism>
<dbReference type="EC" id="1.3.1.12" evidence="5"/>
<dbReference type="PROSITE" id="PS51176">
    <property type="entry name" value="PDH_ADH"/>
    <property type="match status" value="1"/>
</dbReference>
<name>A0ABV9JBY1_9LACT</name>
<dbReference type="GO" id="GO:0008977">
    <property type="term" value="F:prephenate dehydrogenase (NAD+) activity"/>
    <property type="evidence" value="ECO:0007669"/>
    <property type="project" value="UniProtKB-EC"/>
</dbReference>
<accession>A0ABV9JBY1</accession>
<dbReference type="RefSeq" id="WP_213533544.1">
    <property type="nucleotide sequence ID" value="NZ_BOVQ01000002.1"/>
</dbReference>
<dbReference type="NCBIfam" id="NF005107">
    <property type="entry name" value="PRK06545.1-5"/>
    <property type="match status" value="1"/>
</dbReference>
<dbReference type="PANTHER" id="PTHR21363:SF0">
    <property type="entry name" value="PREPHENATE DEHYDROGENASE [NADP(+)]"/>
    <property type="match status" value="1"/>
</dbReference>
<dbReference type="PANTHER" id="PTHR21363">
    <property type="entry name" value="PREPHENATE DEHYDROGENASE"/>
    <property type="match status" value="1"/>
</dbReference>
<gene>
    <name evidence="5" type="ORF">ACFO26_03805</name>
</gene>
<evidence type="ECO:0000256" key="3">
    <source>
        <dbReference type="ARBA" id="ARBA00029440"/>
    </source>
</evidence>
<evidence type="ECO:0000259" key="4">
    <source>
        <dbReference type="PROSITE" id="PS51176"/>
    </source>
</evidence>
<feature type="domain" description="Prephenate/arogenate dehydrogenase" evidence="4">
    <location>
        <begin position="9"/>
        <end position="290"/>
    </location>
</feature>
<proteinExistence type="inferred from homology"/>
<evidence type="ECO:0000313" key="5">
    <source>
        <dbReference type="EMBL" id="MFC4652023.1"/>
    </source>
</evidence>
<dbReference type="InterPro" id="IPR003099">
    <property type="entry name" value="Prephen_DH"/>
</dbReference>
<comment type="similarity">
    <text evidence="1">Belongs to the prephenate/arogenate dehydrogenase family.</text>
</comment>
<dbReference type="Gene3D" id="1.10.3660.10">
    <property type="entry name" value="6-phosphogluconate dehydrogenase C-terminal like domain"/>
    <property type="match status" value="1"/>
</dbReference>
<dbReference type="EMBL" id="JBHSGD010000004">
    <property type="protein sequence ID" value="MFC4652023.1"/>
    <property type="molecule type" value="Genomic_DNA"/>
</dbReference>
<dbReference type="Gene3D" id="3.40.50.720">
    <property type="entry name" value="NAD(P)-binding Rossmann-like Domain"/>
    <property type="match status" value="1"/>
</dbReference>
<dbReference type="Pfam" id="PF20463">
    <property type="entry name" value="PDH_C"/>
    <property type="match status" value="1"/>
</dbReference>
<dbReference type="InterPro" id="IPR008927">
    <property type="entry name" value="6-PGluconate_DH-like_C_sf"/>
</dbReference>
<evidence type="ECO:0000256" key="1">
    <source>
        <dbReference type="ARBA" id="ARBA00007964"/>
    </source>
</evidence>
<dbReference type="InterPro" id="IPR046825">
    <property type="entry name" value="PDH_C"/>
</dbReference>
<protein>
    <submittedName>
        <fullName evidence="5">Prephenate dehydrogenase</fullName>
        <ecNumber evidence="5">1.3.1.12</ecNumber>
    </submittedName>
</protein>
<dbReference type="Proteomes" id="UP001595987">
    <property type="component" value="Unassembled WGS sequence"/>
</dbReference>
<keyword evidence="2 5" id="KW-0560">Oxidoreductase</keyword>
<evidence type="ECO:0000256" key="2">
    <source>
        <dbReference type="ARBA" id="ARBA00023002"/>
    </source>
</evidence>
<sequence>MSFKEKKLEKIMIIGLGLIGSSVALGIKREHPDVHILGLDRAETLDIALEAGIIDEKVNELNVAEQAGIILLAVPIQATLDYMEALSQLDLKKNVLITDTSSTKTEIMLKAKEVFKGKNVTFVGGHPMAGSHKSGVLAADVNLFENAYYVLTEKNEDLQELLSGLHAKFIIVEPKEHDQVTSQVSHFPHILASSLVQQSDDYAKNHPLVKHLAAGGFRDMTRIAEADSIMWTSVLLSNPEEILGRIEDFKQQLDTISQKISEKDEQAIKEFFENGKIIRQHMEILKGKGAIPSFYDLYVSIPDEKGVILRILALLQDISIVNIKINEENREDIHGQLQISFKTEKDLSRAREMIEFATDFEVEGEQDD</sequence>
<evidence type="ECO:0000313" key="6">
    <source>
        <dbReference type="Proteomes" id="UP001595987"/>
    </source>
</evidence>
<comment type="pathway">
    <text evidence="3">Amino-acid biosynthesis.</text>
</comment>
<dbReference type="InterPro" id="IPR050812">
    <property type="entry name" value="Preph/Arog_dehydrog"/>
</dbReference>
<dbReference type="SUPFAM" id="SSF51735">
    <property type="entry name" value="NAD(P)-binding Rossmann-fold domains"/>
    <property type="match status" value="1"/>
</dbReference>
<comment type="caution">
    <text evidence="5">The sequence shown here is derived from an EMBL/GenBank/DDBJ whole genome shotgun (WGS) entry which is preliminary data.</text>
</comment>
<keyword evidence="6" id="KW-1185">Reference proteome</keyword>
<dbReference type="Pfam" id="PF02153">
    <property type="entry name" value="PDH_N"/>
    <property type="match status" value="1"/>
</dbReference>